<dbReference type="HOGENOM" id="CLU_2500505_0_0_1"/>
<proteinExistence type="predicted"/>
<reference evidence="1" key="2">
    <citation type="submission" date="2015-06" db="UniProtKB">
        <authorList>
            <consortium name="EnsemblMetazoa"/>
        </authorList>
    </citation>
    <scope>IDENTIFICATION</scope>
</reference>
<dbReference type="Proteomes" id="UP000015102">
    <property type="component" value="Unassembled WGS sequence"/>
</dbReference>
<name>T1GP10_MEGSC</name>
<sequence length="86" mass="9607">MFSATLEGTKRSETCAVKPEFMLLVAERIGAYAKGVFCHRQQHPSLCPFSLQLSSVLPTAINKINCRFRVNGAKRILPIHGARVFF</sequence>
<reference evidence="2" key="1">
    <citation type="submission" date="2013-02" db="EMBL/GenBank/DDBJ databases">
        <authorList>
            <person name="Hughes D."/>
        </authorList>
    </citation>
    <scope>NUCLEOTIDE SEQUENCE</scope>
    <source>
        <strain>Durham</strain>
        <strain evidence="2">NC isolate 2 -- Noor lab</strain>
    </source>
</reference>
<accession>T1GP10</accession>
<evidence type="ECO:0000313" key="2">
    <source>
        <dbReference type="Proteomes" id="UP000015102"/>
    </source>
</evidence>
<protein>
    <submittedName>
        <fullName evidence="1">Uncharacterized protein</fullName>
    </submittedName>
</protein>
<evidence type="ECO:0000313" key="1">
    <source>
        <dbReference type="EnsemblMetazoa" id="MESCA005324-PA"/>
    </source>
</evidence>
<dbReference type="EMBL" id="CAQQ02034508">
    <property type="status" value="NOT_ANNOTATED_CDS"/>
    <property type="molecule type" value="Genomic_DNA"/>
</dbReference>
<organism evidence="1 2">
    <name type="scientific">Megaselia scalaris</name>
    <name type="common">Humpbacked fly</name>
    <name type="synonym">Phora scalaris</name>
    <dbReference type="NCBI Taxonomy" id="36166"/>
    <lineage>
        <taxon>Eukaryota</taxon>
        <taxon>Metazoa</taxon>
        <taxon>Ecdysozoa</taxon>
        <taxon>Arthropoda</taxon>
        <taxon>Hexapoda</taxon>
        <taxon>Insecta</taxon>
        <taxon>Pterygota</taxon>
        <taxon>Neoptera</taxon>
        <taxon>Endopterygota</taxon>
        <taxon>Diptera</taxon>
        <taxon>Brachycera</taxon>
        <taxon>Muscomorpha</taxon>
        <taxon>Platypezoidea</taxon>
        <taxon>Phoridae</taxon>
        <taxon>Megaseliini</taxon>
        <taxon>Megaselia</taxon>
    </lineage>
</organism>
<dbReference type="EnsemblMetazoa" id="MESCA005324-RA">
    <property type="protein sequence ID" value="MESCA005324-PA"/>
    <property type="gene ID" value="MESCA005324"/>
</dbReference>
<dbReference type="EMBL" id="CAQQ02034509">
    <property type="status" value="NOT_ANNOTATED_CDS"/>
    <property type="molecule type" value="Genomic_DNA"/>
</dbReference>
<dbReference type="AlphaFoldDB" id="T1GP10"/>
<keyword evidence="2" id="KW-1185">Reference proteome</keyword>